<reference evidence="4" key="1">
    <citation type="journal article" date="2011" name="Proc. Natl. Acad. Sci. U.S.A.">
        <title>Obligate biotrophy features unraveled by the genomic analysis of rust fungi.</title>
        <authorList>
            <person name="Duplessis S."/>
            <person name="Cuomo C.A."/>
            <person name="Lin Y.-C."/>
            <person name="Aerts A."/>
            <person name="Tisserant E."/>
            <person name="Veneault-Fourrey C."/>
            <person name="Joly D.L."/>
            <person name="Hacquard S."/>
            <person name="Amselem J."/>
            <person name="Cantarel B.L."/>
            <person name="Chiu R."/>
            <person name="Coutinho P.M."/>
            <person name="Feau N."/>
            <person name="Field M."/>
            <person name="Frey P."/>
            <person name="Gelhaye E."/>
            <person name="Goldberg J."/>
            <person name="Grabherr M.G."/>
            <person name="Kodira C.D."/>
            <person name="Kohler A."/>
            <person name="Kuees U."/>
            <person name="Lindquist E.A."/>
            <person name="Lucas S.M."/>
            <person name="Mago R."/>
            <person name="Mauceli E."/>
            <person name="Morin E."/>
            <person name="Murat C."/>
            <person name="Pangilinan J.L."/>
            <person name="Park R."/>
            <person name="Pearson M."/>
            <person name="Quesneville H."/>
            <person name="Rouhier N."/>
            <person name="Sakthikumar S."/>
            <person name="Salamov A.A."/>
            <person name="Schmutz J."/>
            <person name="Selles B."/>
            <person name="Shapiro H."/>
            <person name="Tanguay P."/>
            <person name="Tuskan G.A."/>
            <person name="Henrissat B."/>
            <person name="Van de Peer Y."/>
            <person name="Rouze P."/>
            <person name="Ellis J.G."/>
            <person name="Dodds P.N."/>
            <person name="Schein J.E."/>
            <person name="Zhong S."/>
            <person name="Hamelin R.C."/>
            <person name="Grigoriev I.V."/>
            <person name="Szabo L.J."/>
            <person name="Martin F."/>
        </authorList>
    </citation>
    <scope>NUCLEOTIDE SEQUENCE [LARGE SCALE GENOMIC DNA]</scope>
    <source>
        <strain evidence="4">98AG31 / pathotype 3-4-7</strain>
    </source>
</reference>
<dbReference type="InParanoid" id="F4RX71"/>
<name>F4RX71_MELLP</name>
<gene>
    <name evidence="3" type="ORF">MELLADRAFT_90521</name>
</gene>
<dbReference type="AlphaFoldDB" id="F4RX71"/>
<protein>
    <submittedName>
        <fullName evidence="3">Uncharacterized protein</fullName>
    </submittedName>
</protein>
<organism evidence="4">
    <name type="scientific">Melampsora larici-populina (strain 98AG31 / pathotype 3-4-7)</name>
    <name type="common">Poplar leaf rust fungus</name>
    <dbReference type="NCBI Taxonomy" id="747676"/>
    <lineage>
        <taxon>Eukaryota</taxon>
        <taxon>Fungi</taxon>
        <taxon>Dikarya</taxon>
        <taxon>Basidiomycota</taxon>
        <taxon>Pucciniomycotina</taxon>
        <taxon>Pucciniomycetes</taxon>
        <taxon>Pucciniales</taxon>
        <taxon>Melampsoraceae</taxon>
        <taxon>Melampsora</taxon>
    </lineage>
</organism>
<dbReference type="PANTHER" id="PTHR45024:SF2">
    <property type="entry name" value="SCP2 DOMAIN-CONTAINING PROTEIN"/>
    <property type="match status" value="1"/>
</dbReference>
<dbReference type="InterPro" id="IPR051687">
    <property type="entry name" value="Peroxisomal_Beta-Oxidation"/>
</dbReference>
<dbReference type="VEuPathDB" id="FungiDB:MELLADRAFT_90521"/>
<dbReference type="RefSeq" id="XP_007413832.1">
    <property type="nucleotide sequence ID" value="XM_007413770.1"/>
</dbReference>
<dbReference type="STRING" id="747676.F4RX71"/>
<comment type="similarity">
    <text evidence="1">Belongs to the short-chain dehydrogenases/reductases (SDR) family.</text>
</comment>
<evidence type="ECO:0000313" key="4">
    <source>
        <dbReference type="Proteomes" id="UP000001072"/>
    </source>
</evidence>
<dbReference type="OrthoDB" id="3592703at2759"/>
<dbReference type="KEGG" id="mlr:MELLADRAFT_90521"/>
<dbReference type="EMBL" id="GL883127">
    <property type="protein sequence ID" value="EGG03039.1"/>
    <property type="molecule type" value="Genomic_DNA"/>
</dbReference>
<dbReference type="GeneID" id="18935604"/>
<keyword evidence="4" id="KW-1185">Reference proteome</keyword>
<dbReference type="GO" id="GO:0016491">
    <property type="term" value="F:oxidoreductase activity"/>
    <property type="evidence" value="ECO:0007669"/>
    <property type="project" value="UniProtKB-KW"/>
</dbReference>
<proteinExistence type="inferred from homology"/>
<accession>F4RX71</accession>
<dbReference type="Gene3D" id="3.40.50.720">
    <property type="entry name" value="NAD(P)-binding Rossmann-like Domain"/>
    <property type="match status" value="2"/>
</dbReference>
<dbReference type="Proteomes" id="UP000001072">
    <property type="component" value="Unassembled WGS sequence"/>
</dbReference>
<dbReference type="HOGENOM" id="CLU_2574358_0_0_1"/>
<sequence length="81" mass="9239">MTATMWPEERVQAFKPDFVAPLVGYLTSETNEETSGQLYEASGGWCAAIRWQRSYGLSVRHLFILVSKQNSCQLHCNRKQS</sequence>
<dbReference type="PANTHER" id="PTHR45024">
    <property type="entry name" value="DEHYDROGENASES, SHORT CHAIN"/>
    <property type="match status" value="1"/>
</dbReference>
<evidence type="ECO:0000256" key="1">
    <source>
        <dbReference type="ARBA" id="ARBA00006484"/>
    </source>
</evidence>
<evidence type="ECO:0000256" key="2">
    <source>
        <dbReference type="ARBA" id="ARBA00023002"/>
    </source>
</evidence>
<keyword evidence="2" id="KW-0560">Oxidoreductase</keyword>
<evidence type="ECO:0000313" key="3">
    <source>
        <dbReference type="EMBL" id="EGG03039.1"/>
    </source>
</evidence>